<keyword evidence="3" id="KW-1185">Reference proteome</keyword>
<name>A0ABT9YGG2_9BACI</name>
<gene>
    <name evidence="2" type="ORF">J2S05_001747</name>
</gene>
<evidence type="ECO:0000313" key="3">
    <source>
        <dbReference type="Proteomes" id="UP001225034"/>
    </source>
</evidence>
<comment type="caution">
    <text evidence="2">The sequence shown here is derived from an EMBL/GenBank/DDBJ whole genome shotgun (WGS) entry which is preliminary data.</text>
</comment>
<proteinExistence type="predicted"/>
<keyword evidence="1" id="KW-0472">Membrane</keyword>
<dbReference type="RefSeq" id="WP_306981851.1">
    <property type="nucleotide sequence ID" value="NZ_JAUSUA010000002.1"/>
</dbReference>
<keyword evidence="1" id="KW-0812">Transmembrane</keyword>
<evidence type="ECO:0000256" key="1">
    <source>
        <dbReference type="SAM" id="Phobius"/>
    </source>
</evidence>
<accession>A0ABT9YGG2</accession>
<keyword evidence="1" id="KW-1133">Transmembrane helix</keyword>
<sequence length="163" mass="18905">MTPNKKFIILLVLIVGIATPIFLYLNYKEAEEQKAEVLENYKKAEHILHLELQDSHYLDSGDERDIQLSRTTNTDELLERWEAVSNVYPLITFPSKDVEKEDWVKVSEAYINNTQDMISVSEEIAEGEPNGNGLDPFILDDYIHSGYQYNEYFKIVLEDKGIE</sequence>
<dbReference type="EMBL" id="JAUSUA010000002">
    <property type="protein sequence ID" value="MDQ0206948.1"/>
    <property type="molecule type" value="Genomic_DNA"/>
</dbReference>
<reference evidence="2 3" key="1">
    <citation type="submission" date="2023-07" db="EMBL/GenBank/DDBJ databases">
        <title>Genomic Encyclopedia of Type Strains, Phase IV (KMG-IV): sequencing the most valuable type-strain genomes for metagenomic binning, comparative biology and taxonomic classification.</title>
        <authorList>
            <person name="Goeker M."/>
        </authorList>
    </citation>
    <scope>NUCLEOTIDE SEQUENCE [LARGE SCALE GENOMIC DNA]</scope>
    <source>
        <strain evidence="2 3">DSM 19154</strain>
    </source>
</reference>
<protein>
    <submittedName>
        <fullName evidence="2">Uncharacterized protein</fullName>
    </submittedName>
</protein>
<organism evidence="2 3">
    <name type="scientific">Alkalicoccobacillus murimartini</name>
    <dbReference type="NCBI Taxonomy" id="171685"/>
    <lineage>
        <taxon>Bacteria</taxon>
        <taxon>Bacillati</taxon>
        <taxon>Bacillota</taxon>
        <taxon>Bacilli</taxon>
        <taxon>Bacillales</taxon>
        <taxon>Bacillaceae</taxon>
        <taxon>Alkalicoccobacillus</taxon>
    </lineage>
</organism>
<feature type="transmembrane region" description="Helical" evidence="1">
    <location>
        <begin position="7"/>
        <end position="27"/>
    </location>
</feature>
<evidence type="ECO:0000313" key="2">
    <source>
        <dbReference type="EMBL" id="MDQ0206948.1"/>
    </source>
</evidence>
<dbReference type="Proteomes" id="UP001225034">
    <property type="component" value="Unassembled WGS sequence"/>
</dbReference>